<proteinExistence type="inferred from homology"/>
<dbReference type="OrthoDB" id="10040024at2759"/>
<evidence type="ECO:0000256" key="1">
    <source>
        <dbReference type="ARBA" id="ARBA00004370"/>
    </source>
</evidence>
<evidence type="ECO:0000313" key="6">
    <source>
        <dbReference type="EMBL" id="KAA8915949.1"/>
    </source>
</evidence>
<evidence type="ECO:0000256" key="5">
    <source>
        <dbReference type="RuleBase" id="RU363076"/>
    </source>
</evidence>
<dbReference type="PANTHER" id="PTHR23427">
    <property type="entry name" value="SURFEIT LOCUS PROTEIN"/>
    <property type="match status" value="1"/>
</dbReference>
<keyword evidence="5" id="KW-0496">Mitochondrion</keyword>
<comment type="similarity">
    <text evidence="5">Belongs to the SURF1 family.</text>
</comment>
<keyword evidence="5" id="KW-0999">Mitochondrion inner membrane</keyword>
<evidence type="ECO:0000256" key="2">
    <source>
        <dbReference type="ARBA" id="ARBA00022692"/>
    </source>
</evidence>
<dbReference type="InterPro" id="IPR045214">
    <property type="entry name" value="Surf1/Surf4"/>
</dbReference>
<dbReference type="GO" id="GO:0033617">
    <property type="term" value="P:mitochondrial respiratory chain complex IV assembly"/>
    <property type="evidence" value="ECO:0007669"/>
    <property type="project" value="TreeGrafter"/>
</dbReference>
<evidence type="ECO:0000256" key="3">
    <source>
        <dbReference type="ARBA" id="ARBA00022989"/>
    </source>
</evidence>
<dbReference type="EMBL" id="SWFS01000131">
    <property type="protein sequence ID" value="KAA8915949.1"/>
    <property type="molecule type" value="Genomic_DNA"/>
</dbReference>
<keyword evidence="4 5" id="KW-0472">Membrane</keyword>
<protein>
    <recommendedName>
        <fullName evidence="5">SURF1-like protein</fullName>
    </recommendedName>
</protein>
<dbReference type="InterPro" id="IPR002994">
    <property type="entry name" value="Surf1/Shy1"/>
</dbReference>
<dbReference type="GO" id="GO:0005743">
    <property type="term" value="C:mitochondrial inner membrane"/>
    <property type="evidence" value="ECO:0007669"/>
    <property type="project" value="UniProtKB-SubCell"/>
</dbReference>
<dbReference type="VEuPathDB" id="FungiDB:TRICI_001963"/>
<dbReference type="Pfam" id="PF02104">
    <property type="entry name" value="SURF1"/>
    <property type="match status" value="1"/>
</dbReference>
<comment type="function">
    <text evidence="5">Probably involved in the biogenesis of the COX complex.</text>
</comment>
<feature type="transmembrane region" description="Helical" evidence="5">
    <location>
        <begin position="206"/>
        <end position="227"/>
    </location>
</feature>
<keyword evidence="3 5" id="KW-1133">Transmembrane helix</keyword>
<comment type="caution">
    <text evidence="5">Lacks conserved residue(s) required for the propagation of feature annotation.</text>
</comment>
<dbReference type="PROSITE" id="PS50895">
    <property type="entry name" value="SURF1"/>
    <property type="match status" value="1"/>
</dbReference>
<gene>
    <name evidence="6" type="ORF">TRICI_001963</name>
</gene>
<evidence type="ECO:0000256" key="4">
    <source>
        <dbReference type="ARBA" id="ARBA00023136"/>
    </source>
</evidence>
<comment type="subcellular location">
    <subcellularLocation>
        <location evidence="1">Membrane</location>
    </subcellularLocation>
    <subcellularLocation>
        <location evidence="5">Mitochondrion inner membrane</location>
        <topology evidence="5">Multi-pass membrane protein</topology>
    </subcellularLocation>
</comment>
<reference evidence="6" key="1">
    <citation type="journal article" date="2019" name="G3 (Bethesda)">
        <title>Genome Assemblies of Two Rare Opportunistic Yeast Pathogens: Diutina rugosa (syn. Candida rugosa) and Trichomonascus ciferrii (syn. Candida ciferrii).</title>
        <authorList>
            <person name="Mixao V."/>
            <person name="Saus E."/>
            <person name="Hansen A.P."/>
            <person name="Lass-Florl C."/>
            <person name="Gabaldon T."/>
        </authorList>
    </citation>
    <scope>NUCLEOTIDE SEQUENCE</scope>
    <source>
        <strain evidence="6">CBS 4856</strain>
    </source>
</reference>
<keyword evidence="2 5" id="KW-0812">Transmembrane</keyword>
<comment type="caution">
    <text evidence="6">The sequence shown here is derived from an EMBL/GenBank/DDBJ whole genome shotgun (WGS) entry which is preliminary data.</text>
</comment>
<dbReference type="PANTHER" id="PTHR23427:SF2">
    <property type="entry name" value="SURFEIT LOCUS PROTEIN 1"/>
    <property type="match status" value="1"/>
</dbReference>
<name>A0A642V8B0_9ASCO</name>
<sequence>MPVVSFGLGTWQVKRLKWKTDLITRSEYRLNLPPMPLPPTINPAIVDSGEFDYRRVEVTGKFRHDQEMLVGPRMQDNREGYYVVTPLERKGGSKLLIFRGWIPKELGDKSKRQAVGALPENEVTLVCQLQRKPKKNMFTPEDKPQEGMYHFMSIDEMAKQTGSQPVYIKALFDPIVDGHELLPEQMMTRGVPVGAPGKVEIRNTHFQYILTWYGLSALTTVMLFRLIKARNAPKSFRAKKIAHAKQLDK</sequence>
<dbReference type="AlphaFoldDB" id="A0A642V8B0"/>
<accession>A0A642V8B0</accession>
<evidence type="ECO:0000313" key="7">
    <source>
        <dbReference type="Proteomes" id="UP000761534"/>
    </source>
</evidence>
<keyword evidence="7" id="KW-1185">Reference proteome</keyword>
<organism evidence="6 7">
    <name type="scientific">Trichomonascus ciferrii</name>
    <dbReference type="NCBI Taxonomy" id="44093"/>
    <lineage>
        <taxon>Eukaryota</taxon>
        <taxon>Fungi</taxon>
        <taxon>Dikarya</taxon>
        <taxon>Ascomycota</taxon>
        <taxon>Saccharomycotina</taxon>
        <taxon>Dipodascomycetes</taxon>
        <taxon>Dipodascales</taxon>
        <taxon>Trichomonascaceae</taxon>
        <taxon>Trichomonascus</taxon>
        <taxon>Trichomonascus ciferrii complex</taxon>
    </lineage>
</organism>
<dbReference type="Proteomes" id="UP000761534">
    <property type="component" value="Unassembled WGS sequence"/>
</dbReference>
<dbReference type="CDD" id="cd06662">
    <property type="entry name" value="SURF1"/>
    <property type="match status" value="1"/>
</dbReference>